<evidence type="ECO:0000313" key="6">
    <source>
        <dbReference type="EMBL" id="EPT05128.1"/>
    </source>
</evidence>
<dbReference type="eggNOG" id="KOG1339">
    <property type="taxonomic scope" value="Eukaryota"/>
</dbReference>
<organism evidence="6 7">
    <name type="scientific">Fomitopsis schrenkii</name>
    <name type="common">Brown rot fungus</name>
    <dbReference type="NCBI Taxonomy" id="2126942"/>
    <lineage>
        <taxon>Eukaryota</taxon>
        <taxon>Fungi</taxon>
        <taxon>Dikarya</taxon>
        <taxon>Basidiomycota</taxon>
        <taxon>Agaricomycotina</taxon>
        <taxon>Agaricomycetes</taxon>
        <taxon>Polyporales</taxon>
        <taxon>Fomitopsis</taxon>
    </lineage>
</organism>
<evidence type="ECO:0000313" key="7">
    <source>
        <dbReference type="Proteomes" id="UP000015241"/>
    </source>
</evidence>
<evidence type="ECO:0000259" key="5">
    <source>
        <dbReference type="PROSITE" id="PS51767"/>
    </source>
</evidence>
<dbReference type="Pfam" id="PF00026">
    <property type="entry name" value="Asp"/>
    <property type="match status" value="1"/>
</dbReference>
<feature type="domain" description="Peptidase A1" evidence="5">
    <location>
        <begin position="76"/>
        <end position="452"/>
    </location>
</feature>
<feature type="active site" evidence="2">
    <location>
        <position position="92"/>
    </location>
</feature>
<dbReference type="EMBL" id="KE504124">
    <property type="protein sequence ID" value="EPT05128.1"/>
    <property type="molecule type" value="Genomic_DNA"/>
</dbReference>
<dbReference type="HOGENOM" id="CLU_021426_0_0_1"/>
<gene>
    <name evidence="6" type="ORF">FOMPIDRAFT_1021485</name>
</gene>
<keyword evidence="4" id="KW-0732">Signal</keyword>
<protein>
    <recommendedName>
        <fullName evidence="5">Peptidase A1 domain-containing protein</fullName>
    </recommendedName>
</protein>
<dbReference type="STRING" id="743788.S8ELT7"/>
<dbReference type="PROSITE" id="PS51767">
    <property type="entry name" value="PEPTIDASE_A1"/>
    <property type="match status" value="1"/>
</dbReference>
<dbReference type="OrthoDB" id="3089at2759"/>
<feature type="active site" evidence="2">
    <location>
        <position position="331"/>
    </location>
</feature>
<proteinExistence type="inferred from homology"/>
<evidence type="ECO:0000256" key="1">
    <source>
        <dbReference type="ARBA" id="ARBA00007447"/>
    </source>
</evidence>
<accession>S8ELT7</accession>
<name>S8ELT7_FOMSC</name>
<dbReference type="InterPro" id="IPR033121">
    <property type="entry name" value="PEPTIDASE_A1"/>
</dbReference>
<dbReference type="Proteomes" id="UP000015241">
    <property type="component" value="Unassembled WGS sequence"/>
</dbReference>
<dbReference type="Gene3D" id="2.40.70.10">
    <property type="entry name" value="Acid Proteases"/>
    <property type="match status" value="2"/>
</dbReference>
<feature type="region of interest" description="Disordered" evidence="3">
    <location>
        <begin position="498"/>
        <end position="520"/>
    </location>
</feature>
<evidence type="ECO:0000256" key="3">
    <source>
        <dbReference type="SAM" id="MobiDB-lite"/>
    </source>
</evidence>
<dbReference type="PANTHER" id="PTHR47966">
    <property type="entry name" value="BETA-SITE APP-CLEAVING ENZYME, ISOFORM A-RELATED"/>
    <property type="match status" value="1"/>
</dbReference>
<dbReference type="CDD" id="cd05471">
    <property type="entry name" value="pepsin_like"/>
    <property type="match status" value="1"/>
</dbReference>
<dbReference type="InParanoid" id="S8ELT7"/>
<dbReference type="AlphaFoldDB" id="S8ELT7"/>
<sequence length="551" mass="57956">MHTALGSLCVLFWLLLHTFVVAFPVELSHSGNTIHAKPVARRGLTVPLLKREVGRRNVETLLVGSIGVGDVDDSFYTVAIQVGNTTTAVNLDTGSSDLWVMSDACRSPVCRQSTSTPLKTESVQLTGATVNLTFGDSSTGTYASGPIVTDEVTLAGLSMQDQPFVSVSNTNNNAVLNGGAGIIGLGFPSQSNVQEQMTQQKFGLALTANQFVSQIGSFGPLVSRMVMNGTIQQPLFTITLQRDTIDISGKGELTIGELPSGIDNSSLTWVPVRLYPPGDGGLQAPSFASNETYPLRWEVPLGNVYLDGKPLANSTIAPDGISVPFVDALIDTGNSLIRGPTDVVTDILSSVSPAFAANTNAAPTLSCDSAHTLAFEIGGKLFSVDPRDFLSQQRAGNATACVASSVVSTDPPSFGALFRWSLGDPFLKSNLVAFYYGNLTHPSVDPPRIGFLSMVPSNASALLDGAVTDASDNGGNFEETSMAAPTWSTVKSFAQSTTSTSAPHTSSTSPAPKSTQSQTTETSSAVVPISYSLLHFMLPVLSTTLVLYWSI</sequence>
<feature type="chain" id="PRO_5004550384" description="Peptidase A1 domain-containing protein" evidence="4">
    <location>
        <begin position="23"/>
        <end position="551"/>
    </location>
</feature>
<dbReference type="SUPFAM" id="SSF50630">
    <property type="entry name" value="Acid proteases"/>
    <property type="match status" value="1"/>
</dbReference>
<reference evidence="6 7" key="1">
    <citation type="journal article" date="2012" name="Science">
        <title>The Paleozoic origin of enzymatic lignin decomposition reconstructed from 31 fungal genomes.</title>
        <authorList>
            <person name="Floudas D."/>
            <person name="Binder M."/>
            <person name="Riley R."/>
            <person name="Barry K."/>
            <person name="Blanchette R.A."/>
            <person name="Henrissat B."/>
            <person name="Martinez A.T."/>
            <person name="Otillar R."/>
            <person name="Spatafora J.W."/>
            <person name="Yadav J.S."/>
            <person name="Aerts A."/>
            <person name="Benoit I."/>
            <person name="Boyd A."/>
            <person name="Carlson A."/>
            <person name="Copeland A."/>
            <person name="Coutinho P.M."/>
            <person name="de Vries R.P."/>
            <person name="Ferreira P."/>
            <person name="Findley K."/>
            <person name="Foster B."/>
            <person name="Gaskell J."/>
            <person name="Glotzer D."/>
            <person name="Gorecki P."/>
            <person name="Heitman J."/>
            <person name="Hesse C."/>
            <person name="Hori C."/>
            <person name="Igarashi K."/>
            <person name="Jurgens J.A."/>
            <person name="Kallen N."/>
            <person name="Kersten P."/>
            <person name="Kohler A."/>
            <person name="Kuees U."/>
            <person name="Kumar T.K.A."/>
            <person name="Kuo A."/>
            <person name="LaButti K."/>
            <person name="Larrondo L.F."/>
            <person name="Lindquist E."/>
            <person name="Ling A."/>
            <person name="Lombard V."/>
            <person name="Lucas S."/>
            <person name="Lundell T."/>
            <person name="Martin R."/>
            <person name="McLaughlin D.J."/>
            <person name="Morgenstern I."/>
            <person name="Morin E."/>
            <person name="Murat C."/>
            <person name="Nagy L.G."/>
            <person name="Nolan M."/>
            <person name="Ohm R.A."/>
            <person name="Patyshakuliyeva A."/>
            <person name="Rokas A."/>
            <person name="Ruiz-Duenas F.J."/>
            <person name="Sabat G."/>
            <person name="Salamov A."/>
            <person name="Samejima M."/>
            <person name="Schmutz J."/>
            <person name="Slot J.C."/>
            <person name="St John F."/>
            <person name="Stenlid J."/>
            <person name="Sun H."/>
            <person name="Sun S."/>
            <person name="Syed K."/>
            <person name="Tsang A."/>
            <person name="Wiebenga A."/>
            <person name="Young D."/>
            <person name="Pisabarro A."/>
            <person name="Eastwood D.C."/>
            <person name="Martin F."/>
            <person name="Cullen D."/>
            <person name="Grigoriev I.V."/>
            <person name="Hibbett D.S."/>
        </authorList>
    </citation>
    <scope>NUCLEOTIDE SEQUENCE</scope>
    <source>
        <strain evidence="7">FP-58527</strain>
    </source>
</reference>
<dbReference type="InterPro" id="IPR001461">
    <property type="entry name" value="Aspartic_peptidase_A1"/>
</dbReference>
<dbReference type="PANTHER" id="PTHR47966:SF51">
    <property type="entry name" value="BETA-SITE APP-CLEAVING ENZYME, ISOFORM A-RELATED"/>
    <property type="match status" value="1"/>
</dbReference>
<dbReference type="InterPro" id="IPR034164">
    <property type="entry name" value="Pepsin-like_dom"/>
</dbReference>
<dbReference type="PRINTS" id="PR00792">
    <property type="entry name" value="PEPSIN"/>
</dbReference>
<evidence type="ECO:0000256" key="2">
    <source>
        <dbReference type="PIRSR" id="PIRSR601461-1"/>
    </source>
</evidence>
<comment type="similarity">
    <text evidence="1">Belongs to the peptidase A1 family.</text>
</comment>
<evidence type="ECO:0000256" key="4">
    <source>
        <dbReference type="SAM" id="SignalP"/>
    </source>
</evidence>
<dbReference type="InterPro" id="IPR021109">
    <property type="entry name" value="Peptidase_aspartic_dom_sf"/>
</dbReference>
<dbReference type="GO" id="GO:0004190">
    <property type="term" value="F:aspartic-type endopeptidase activity"/>
    <property type="evidence" value="ECO:0007669"/>
    <property type="project" value="InterPro"/>
</dbReference>
<dbReference type="GO" id="GO:0006508">
    <property type="term" value="P:proteolysis"/>
    <property type="evidence" value="ECO:0007669"/>
    <property type="project" value="InterPro"/>
</dbReference>
<keyword evidence="7" id="KW-1185">Reference proteome</keyword>
<feature type="signal peptide" evidence="4">
    <location>
        <begin position="1"/>
        <end position="22"/>
    </location>
</feature>